<dbReference type="RefSeq" id="WP_244034534.1">
    <property type="nucleotide sequence ID" value="NZ_JAAECS010000004.1"/>
</dbReference>
<evidence type="ECO:0000313" key="2">
    <source>
        <dbReference type="EMBL" id="MCJ1989685.1"/>
    </source>
</evidence>
<keyword evidence="3" id="KW-1185">Reference proteome</keyword>
<name>A0ABT0ASJ6_9LACT</name>
<protein>
    <recommendedName>
        <fullName evidence="1">GAPS4b N-terminal domain-containing protein</fullName>
    </recommendedName>
</protein>
<proteinExistence type="predicted"/>
<dbReference type="Pfam" id="PF26110">
    <property type="entry name" value="GAPS4b_N"/>
    <property type="match status" value="1"/>
</dbReference>
<gene>
    <name evidence="2" type="ORF">GYN21_05555</name>
</gene>
<dbReference type="EMBL" id="JAAECS010000004">
    <property type="protein sequence ID" value="MCJ1989685.1"/>
    <property type="molecule type" value="Genomic_DNA"/>
</dbReference>
<dbReference type="InterPro" id="IPR058955">
    <property type="entry name" value="GAPS4b_N"/>
</dbReference>
<comment type="caution">
    <text evidence="2">The sequence shown here is derived from an EMBL/GenBank/DDBJ whole genome shotgun (WGS) entry which is preliminary data.</text>
</comment>
<evidence type="ECO:0000313" key="3">
    <source>
        <dbReference type="Proteomes" id="UP001522450"/>
    </source>
</evidence>
<organism evidence="2 3">
    <name type="scientific">Pseudolactococcus carnosus</name>
    <dbReference type="NCBI Taxonomy" id="2749961"/>
    <lineage>
        <taxon>Bacteria</taxon>
        <taxon>Bacillati</taxon>
        <taxon>Bacillota</taxon>
        <taxon>Bacilli</taxon>
        <taxon>Lactobacillales</taxon>
        <taxon>Streptococcaceae</taxon>
        <taxon>Pseudolactococcus</taxon>
    </lineage>
</organism>
<dbReference type="Proteomes" id="UP001522450">
    <property type="component" value="Unassembled WGS sequence"/>
</dbReference>
<feature type="domain" description="GAPS4b N-terminal" evidence="1">
    <location>
        <begin position="18"/>
        <end position="77"/>
    </location>
</feature>
<sequence length="383" mass="44420">MSDKMQNVETILPFGTFLKPLVASSKVLTPSDLKNALARKGIFLSSSNKEETLPLLLTSLLSPKEFEELKEKQKVKEAIPKRKSKNYIYTTDDDLIKIAPKLNKIRMADLKKWELENYEITDINLFSSYESNNNKLQMSYKIIRTDLTKDWFDQVSMHEASIDISLNKNEKSLMISSEHSAEETRELNTLLIKKVASVLKEESVIEDEKGTEIKFGDFTNSSRINFLLNFVDDSLDIGATFTFDEITNIEISLDSEVGETLPEDFKWMEHRVSNMKFEGKALHETDILKDNKYHPSLVISLLKINYKFKTRSNSGECIVEIEFPTKRGQTLPEPHSEFLFKFSNIKCKDKINTKSAKQMLYRTFDIFKEECYKKTTRQFEDKE</sequence>
<evidence type="ECO:0000259" key="1">
    <source>
        <dbReference type="Pfam" id="PF26110"/>
    </source>
</evidence>
<accession>A0ABT0ASJ6</accession>
<reference evidence="2 3" key="1">
    <citation type="journal article" date="2022" name="Microbiol. Res.">
        <title>Comparative genome analysis, predicted lifestyle and antimicrobial strategies of Lactococcus carnosus and Lactococcus paracarnosus isolated from meat.</title>
        <authorList>
            <person name="Werum V."/>
            <person name="Ehrmann M."/>
            <person name="Vogel R."/>
            <person name="Hilgarth M."/>
        </authorList>
    </citation>
    <scope>NUCLEOTIDE SEQUENCE [LARGE SCALE GENOMIC DNA]</scope>
    <source>
        <strain evidence="2 3">TMW22177</strain>
    </source>
</reference>